<accession>A0AA35T4M1</accession>
<comment type="caution">
    <text evidence="2">The sequence shown here is derived from an EMBL/GenBank/DDBJ whole genome shotgun (WGS) entry which is preliminary data.</text>
</comment>
<evidence type="ECO:0000313" key="2">
    <source>
        <dbReference type="EMBL" id="CAI8041353.1"/>
    </source>
</evidence>
<feature type="region of interest" description="Disordered" evidence="1">
    <location>
        <begin position="17"/>
        <end position="87"/>
    </location>
</feature>
<proteinExistence type="predicted"/>
<dbReference type="AlphaFoldDB" id="A0AA35T4M1"/>
<evidence type="ECO:0000313" key="3">
    <source>
        <dbReference type="Proteomes" id="UP001174909"/>
    </source>
</evidence>
<sequence length="87" mass="9676">MKCVLCPTSNECVLSSISRSKERKKRKREGGVEGEEEEGGSRHDSQDSQKTEEGDLGEATWERRTWEADLGGGPGRGVECRPRPSLR</sequence>
<gene>
    <name evidence="2" type="ORF">GBAR_LOCUS23000</name>
</gene>
<organism evidence="2 3">
    <name type="scientific">Geodia barretti</name>
    <name type="common">Barrett's horny sponge</name>
    <dbReference type="NCBI Taxonomy" id="519541"/>
    <lineage>
        <taxon>Eukaryota</taxon>
        <taxon>Metazoa</taxon>
        <taxon>Porifera</taxon>
        <taxon>Demospongiae</taxon>
        <taxon>Heteroscleromorpha</taxon>
        <taxon>Tetractinellida</taxon>
        <taxon>Astrophorina</taxon>
        <taxon>Geodiidae</taxon>
        <taxon>Geodia</taxon>
    </lineage>
</organism>
<dbReference type="EMBL" id="CASHTH010003183">
    <property type="protein sequence ID" value="CAI8041353.1"/>
    <property type="molecule type" value="Genomic_DNA"/>
</dbReference>
<name>A0AA35T4M1_GEOBA</name>
<feature type="compositionally biased region" description="Basic and acidic residues" evidence="1">
    <location>
        <begin position="39"/>
        <end position="53"/>
    </location>
</feature>
<reference evidence="2" key="1">
    <citation type="submission" date="2023-03" db="EMBL/GenBank/DDBJ databases">
        <authorList>
            <person name="Steffen K."/>
            <person name="Cardenas P."/>
        </authorList>
    </citation>
    <scope>NUCLEOTIDE SEQUENCE</scope>
</reference>
<evidence type="ECO:0000256" key="1">
    <source>
        <dbReference type="SAM" id="MobiDB-lite"/>
    </source>
</evidence>
<protein>
    <submittedName>
        <fullName evidence="2">Uncharacterized protein</fullName>
    </submittedName>
</protein>
<dbReference type="Proteomes" id="UP001174909">
    <property type="component" value="Unassembled WGS sequence"/>
</dbReference>
<keyword evidence="3" id="KW-1185">Reference proteome</keyword>
<feature type="compositionally biased region" description="Basic and acidic residues" evidence="1">
    <location>
        <begin position="78"/>
        <end position="87"/>
    </location>
</feature>